<dbReference type="GO" id="GO:0005655">
    <property type="term" value="C:nucleolar ribonuclease P complex"/>
    <property type="evidence" value="ECO:0007669"/>
    <property type="project" value="TreeGrafter"/>
</dbReference>
<evidence type="ECO:0000313" key="6">
    <source>
        <dbReference type="EMBL" id="CAF0770749.1"/>
    </source>
</evidence>
<dbReference type="PANTHER" id="PTHR13031">
    <property type="entry name" value="RIBONUCLEASE P SUBUNIT P30"/>
    <property type="match status" value="1"/>
</dbReference>
<dbReference type="EMBL" id="CAJNOT010000013">
    <property type="protein sequence ID" value="CAF0770749.1"/>
    <property type="molecule type" value="Genomic_DNA"/>
</dbReference>
<protein>
    <submittedName>
        <fullName evidence="6">Uncharacterized protein</fullName>
    </submittedName>
</protein>
<evidence type="ECO:0000313" key="5">
    <source>
        <dbReference type="EMBL" id="CAF0751853.1"/>
    </source>
</evidence>
<organism evidence="6 8">
    <name type="scientific">Rotaria sordida</name>
    <dbReference type="NCBI Taxonomy" id="392033"/>
    <lineage>
        <taxon>Eukaryota</taxon>
        <taxon>Metazoa</taxon>
        <taxon>Spiralia</taxon>
        <taxon>Gnathifera</taxon>
        <taxon>Rotifera</taxon>
        <taxon>Eurotatoria</taxon>
        <taxon>Bdelloidea</taxon>
        <taxon>Philodinida</taxon>
        <taxon>Philodinidae</taxon>
        <taxon>Rotaria</taxon>
    </lineage>
</organism>
<accession>A0A813QR06</accession>
<evidence type="ECO:0000313" key="8">
    <source>
        <dbReference type="Proteomes" id="UP000663864"/>
    </source>
</evidence>
<dbReference type="Proteomes" id="UP000663864">
    <property type="component" value="Unassembled WGS sequence"/>
</dbReference>
<dbReference type="GO" id="GO:0008033">
    <property type="term" value="P:tRNA processing"/>
    <property type="evidence" value="ECO:0007669"/>
    <property type="project" value="UniProtKB-KW"/>
</dbReference>
<evidence type="ECO:0000313" key="7">
    <source>
        <dbReference type="EMBL" id="CAF3524049.1"/>
    </source>
</evidence>
<dbReference type="EMBL" id="CAJOBD010000001">
    <property type="protein sequence ID" value="CAF3524049.1"/>
    <property type="molecule type" value="Genomic_DNA"/>
</dbReference>
<dbReference type="InterPro" id="IPR016195">
    <property type="entry name" value="Pol/histidinol_Pase-like"/>
</dbReference>
<evidence type="ECO:0000256" key="4">
    <source>
        <dbReference type="SAM" id="MobiDB-lite"/>
    </source>
</evidence>
<dbReference type="EMBL" id="CAJNOO010000025">
    <property type="protein sequence ID" value="CAF0751853.1"/>
    <property type="molecule type" value="Genomic_DNA"/>
</dbReference>
<dbReference type="GO" id="GO:0003723">
    <property type="term" value="F:RNA binding"/>
    <property type="evidence" value="ECO:0007669"/>
    <property type="project" value="TreeGrafter"/>
</dbReference>
<sequence>MPFCELCIPVDSNTTENSLSKLLISCFDLGYDRIVLCQTDNLRASTSNTSSSKKKKQKLNETAPTSSSSAWTCPKPYIARIPDLIIQRCRQTNRKFRLYSRLNVIVHDNQSLHYLKRSDVQQNFDLISLQPSTRDILLYLLNSTTIQYELLVLDSNDPELLPFPSKLMRATSERGITFELIYSNALRDTFERRNLLAFGRSLATNIFKHGQSIILSSNAKNSLQIRSPYDMIEIVQLFGFNEEIARKIINENPMNVLARAFSRKQTVQGTVWLDTTTTTTDEEDTKQQTTTVTPFVATETILL</sequence>
<feature type="compositionally biased region" description="Polar residues" evidence="4">
    <location>
        <begin position="60"/>
        <end position="70"/>
    </location>
</feature>
<proteinExistence type="inferred from homology"/>
<evidence type="ECO:0000256" key="3">
    <source>
        <dbReference type="ARBA" id="ARBA00022694"/>
    </source>
</evidence>
<dbReference type="Gene3D" id="3.20.20.140">
    <property type="entry name" value="Metal-dependent hydrolases"/>
    <property type="match status" value="1"/>
</dbReference>
<comment type="similarity">
    <text evidence="2">Belongs to the eukaryotic/archaeal RNase P protein component 3 family.</text>
</comment>
<name>A0A813QR06_9BILA</name>
<dbReference type="InterPro" id="IPR002738">
    <property type="entry name" value="RNase_P_p30"/>
</dbReference>
<dbReference type="Proteomes" id="UP000663882">
    <property type="component" value="Unassembled WGS sequence"/>
</dbReference>
<reference evidence="6" key="1">
    <citation type="submission" date="2021-02" db="EMBL/GenBank/DDBJ databases">
        <authorList>
            <person name="Nowell W R."/>
        </authorList>
    </citation>
    <scope>NUCLEOTIDE SEQUENCE</scope>
</reference>
<keyword evidence="3" id="KW-0819">tRNA processing</keyword>
<dbReference type="AlphaFoldDB" id="A0A813QR06"/>
<dbReference type="PANTHER" id="PTHR13031:SF0">
    <property type="entry name" value="RIBONUCLEASE P PROTEIN SUBUNIT P30"/>
    <property type="match status" value="1"/>
</dbReference>
<comment type="subcellular location">
    <subcellularLocation>
        <location evidence="1">Nucleus</location>
    </subcellularLocation>
</comment>
<feature type="region of interest" description="Disordered" evidence="4">
    <location>
        <begin position="44"/>
        <end position="70"/>
    </location>
</feature>
<dbReference type="Pfam" id="PF01876">
    <property type="entry name" value="RNase_P_p30"/>
    <property type="match status" value="1"/>
</dbReference>
<evidence type="ECO:0000256" key="1">
    <source>
        <dbReference type="ARBA" id="ARBA00004123"/>
    </source>
</evidence>
<dbReference type="SUPFAM" id="SSF89550">
    <property type="entry name" value="PHP domain-like"/>
    <property type="match status" value="1"/>
</dbReference>
<evidence type="ECO:0000256" key="2">
    <source>
        <dbReference type="ARBA" id="ARBA00007331"/>
    </source>
</evidence>
<dbReference type="Proteomes" id="UP000663836">
    <property type="component" value="Unassembled WGS sequence"/>
</dbReference>
<dbReference type="OrthoDB" id="17948at2759"/>
<gene>
    <name evidence="7" type="ORF">JBS370_LOCUS28</name>
    <name evidence="5" type="ORF">RFH988_LOCUS1340</name>
    <name evidence="6" type="ORF">ZHD862_LOCUS840</name>
</gene>
<comment type="caution">
    <text evidence="6">The sequence shown here is derived from an EMBL/GenBank/DDBJ whole genome shotgun (WGS) entry which is preliminary data.</text>
</comment>